<gene>
    <name evidence="3" type="ORF">C5O19_16130</name>
</gene>
<organism evidence="3 4">
    <name type="scientific">Siphonobacter curvatus</name>
    <dbReference type="NCBI Taxonomy" id="2094562"/>
    <lineage>
        <taxon>Bacteria</taxon>
        <taxon>Pseudomonadati</taxon>
        <taxon>Bacteroidota</taxon>
        <taxon>Cytophagia</taxon>
        <taxon>Cytophagales</taxon>
        <taxon>Cytophagaceae</taxon>
        <taxon>Siphonobacter</taxon>
    </lineage>
</organism>
<dbReference type="AlphaFoldDB" id="A0A2S7IJW9"/>
<sequence length="203" mass="21377">MTKTIGIIGAGHIGRALATHLSQTNHPVWLTNSRGAASLEAWVAATGGSLRAAELQETIENAEVLFVAVPWNRLEELAKDFAAFQGKVLVDATNNIVSVNPFQLADTGGATTGSYVASLFPTHHVVKAFNTLAAATLALPPKNSTGTRVIFMSGNDDEAIQTVSRITKDMGFEPIVLGNLTEGGKLQDVGGPLSGIELMQVNR</sequence>
<keyword evidence="4" id="KW-1185">Reference proteome</keyword>
<dbReference type="PANTHER" id="PTHR14239:SF0">
    <property type="entry name" value="F420-DEPENDENT NADP REDUCTASE"/>
    <property type="match status" value="1"/>
</dbReference>
<reference evidence="4" key="1">
    <citation type="submission" date="2018-02" db="EMBL/GenBank/DDBJ databases">
        <title>Genome sequencing of Solimonas sp. HR-BB.</title>
        <authorList>
            <person name="Lee Y."/>
            <person name="Jeon C.O."/>
        </authorList>
    </citation>
    <scope>NUCLEOTIDE SEQUENCE [LARGE SCALE GENOMIC DNA]</scope>
    <source>
        <strain evidence="4">HR-U</strain>
    </source>
</reference>
<proteinExistence type="predicted"/>
<dbReference type="Pfam" id="PF03807">
    <property type="entry name" value="F420_oxidored"/>
    <property type="match status" value="1"/>
</dbReference>
<dbReference type="EMBL" id="PTRA01000002">
    <property type="protein sequence ID" value="PQA56864.1"/>
    <property type="molecule type" value="Genomic_DNA"/>
</dbReference>
<dbReference type="GO" id="GO:0052851">
    <property type="term" value="F:ferric-chelate reductase (NADPH) activity"/>
    <property type="evidence" value="ECO:0007669"/>
    <property type="project" value="TreeGrafter"/>
</dbReference>
<name>A0A2S7IJW9_9BACT</name>
<evidence type="ECO:0000313" key="4">
    <source>
        <dbReference type="Proteomes" id="UP000239590"/>
    </source>
</evidence>
<dbReference type="InterPro" id="IPR028939">
    <property type="entry name" value="P5C_Rdtase_cat_N"/>
</dbReference>
<protein>
    <submittedName>
        <fullName evidence="3">NADP oxidoreductase</fullName>
    </submittedName>
</protein>
<dbReference type="OrthoDB" id="9786864at2"/>
<evidence type="ECO:0000259" key="2">
    <source>
        <dbReference type="Pfam" id="PF03807"/>
    </source>
</evidence>
<dbReference type="InterPro" id="IPR036291">
    <property type="entry name" value="NAD(P)-bd_dom_sf"/>
</dbReference>
<evidence type="ECO:0000256" key="1">
    <source>
        <dbReference type="ARBA" id="ARBA00023002"/>
    </source>
</evidence>
<evidence type="ECO:0000313" key="3">
    <source>
        <dbReference type="EMBL" id="PQA56864.1"/>
    </source>
</evidence>
<dbReference type="GO" id="GO:0015677">
    <property type="term" value="P:copper ion import"/>
    <property type="evidence" value="ECO:0007669"/>
    <property type="project" value="TreeGrafter"/>
</dbReference>
<dbReference type="InterPro" id="IPR051267">
    <property type="entry name" value="STEAP_metalloreductase"/>
</dbReference>
<feature type="domain" description="Pyrroline-5-carboxylate reductase catalytic N-terminal" evidence="2">
    <location>
        <begin position="4"/>
        <end position="95"/>
    </location>
</feature>
<dbReference type="RefSeq" id="WP_104714439.1">
    <property type="nucleotide sequence ID" value="NZ_PTRA01000002.1"/>
</dbReference>
<keyword evidence="1" id="KW-0560">Oxidoreductase</keyword>
<comment type="caution">
    <text evidence="3">The sequence shown here is derived from an EMBL/GenBank/DDBJ whole genome shotgun (WGS) entry which is preliminary data.</text>
</comment>
<accession>A0A2S7IJW9</accession>
<dbReference type="SUPFAM" id="SSF51735">
    <property type="entry name" value="NAD(P)-binding Rossmann-fold domains"/>
    <property type="match status" value="1"/>
</dbReference>
<dbReference type="GO" id="GO:0008823">
    <property type="term" value="F:cupric reductase (NADH) activity"/>
    <property type="evidence" value="ECO:0007669"/>
    <property type="project" value="TreeGrafter"/>
</dbReference>
<dbReference type="Gene3D" id="3.40.50.720">
    <property type="entry name" value="NAD(P)-binding Rossmann-like Domain"/>
    <property type="match status" value="1"/>
</dbReference>
<dbReference type="GO" id="GO:0005886">
    <property type="term" value="C:plasma membrane"/>
    <property type="evidence" value="ECO:0007669"/>
    <property type="project" value="TreeGrafter"/>
</dbReference>
<dbReference type="Proteomes" id="UP000239590">
    <property type="component" value="Unassembled WGS sequence"/>
</dbReference>
<dbReference type="PANTHER" id="PTHR14239">
    <property type="entry name" value="DUDULIN-RELATED"/>
    <property type="match status" value="1"/>
</dbReference>